<dbReference type="EMBL" id="JAMXQV010000019">
    <property type="protein sequence ID" value="MCR6487502.1"/>
    <property type="molecule type" value="Genomic_DNA"/>
</dbReference>
<organism evidence="5 6">
    <name type="scientific">Amycolatopsis iheyensis</name>
    <dbReference type="NCBI Taxonomy" id="2945988"/>
    <lineage>
        <taxon>Bacteria</taxon>
        <taxon>Bacillati</taxon>
        <taxon>Actinomycetota</taxon>
        <taxon>Actinomycetes</taxon>
        <taxon>Pseudonocardiales</taxon>
        <taxon>Pseudonocardiaceae</taxon>
        <taxon>Amycolatopsis</taxon>
    </lineage>
</organism>
<protein>
    <submittedName>
        <fullName evidence="5">Serine protease</fullName>
    </submittedName>
</protein>
<dbReference type="InterPro" id="IPR009003">
    <property type="entry name" value="Peptidase_S1_PA"/>
</dbReference>
<feature type="chain" id="PRO_5040922079" evidence="3">
    <location>
        <begin position="36"/>
        <end position="266"/>
    </location>
</feature>
<accession>A0A9X2NJD2</accession>
<comment type="similarity">
    <text evidence="1">Belongs to the peptidase S1 family.</text>
</comment>
<dbReference type="InterPro" id="IPR018114">
    <property type="entry name" value="TRYPSIN_HIS"/>
</dbReference>
<proteinExistence type="inferred from homology"/>
<evidence type="ECO:0000256" key="1">
    <source>
        <dbReference type="ARBA" id="ARBA00007664"/>
    </source>
</evidence>
<dbReference type="FunFam" id="2.40.10.10:FF:000002">
    <property type="entry name" value="Transmembrane protease serine"/>
    <property type="match status" value="1"/>
</dbReference>
<dbReference type="InterPro" id="IPR006311">
    <property type="entry name" value="TAT_signal"/>
</dbReference>
<dbReference type="SMART" id="SM00020">
    <property type="entry name" value="Tryp_SPc"/>
    <property type="match status" value="1"/>
</dbReference>
<name>A0A9X2NJD2_9PSEU</name>
<evidence type="ECO:0000256" key="3">
    <source>
        <dbReference type="SAM" id="SignalP"/>
    </source>
</evidence>
<feature type="domain" description="Peptidase S1" evidence="4">
    <location>
        <begin position="40"/>
        <end position="266"/>
    </location>
</feature>
<dbReference type="InterPro" id="IPR001254">
    <property type="entry name" value="Trypsin_dom"/>
</dbReference>
<keyword evidence="5" id="KW-0645">Protease</keyword>
<dbReference type="InterPro" id="IPR043504">
    <property type="entry name" value="Peptidase_S1_PA_chymotrypsin"/>
</dbReference>
<dbReference type="PROSITE" id="PS51318">
    <property type="entry name" value="TAT"/>
    <property type="match status" value="1"/>
</dbReference>
<evidence type="ECO:0000256" key="2">
    <source>
        <dbReference type="ARBA" id="ARBA00023157"/>
    </source>
</evidence>
<evidence type="ECO:0000313" key="6">
    <source>
        <dbReference type="Proteomes" id="UP001144096"/>
    </source>
</evidence>
<dbReference type="SUPFAM" id="SSF50494">
    <property type="entry name" value="Trypsin-like serine proteases"/>
    <property type="match status" value="1"/>
</dbReference>
<evidence type="ECO:0000313" key="5">
    <source>
        <dbReference type="EMBL" id="MCR6487502.1"/>
    </source>
</evidence>
<dbReference type="CDD" id="cd00190">
    <property type="entry name" value="Tryp_SPc"/>
    <property type="match status" value="1"/>
</dbReference>
<dbReference type="PROSITE" id="PS50240">
    <property type="entry name" value="TRYPSIN_DOM"/>
    <property type="match status" value="1"/>
</dbReference>
<dbReference type="Proteomes" id="UP001144096">
    <property type="component" value="Unassembled WGS sequence"/>
</dbReference>
<dbReference type="GO" id="GO:0004252">
    <property type="term" value="F:serine-type endopeptidase activity"/>
    <property type="evidence" value="ECO:0007669"/>
    <property type="project" value="InterPro"/>
</dbReference>
<dbReference type="PANTHER" id="PTHR24276:SF98">
    <property type="entry name" value="FI18310P1-RELATED"/>
    <property type="match status" value="1"/>
</dbReference>
<feature type="signal peptide" evidence="3">
    <location>
        <begin position="1"/>
        <end position="35"/>
    </location>
</feature>
<gene>
    <name evidence="5" type="ORF">M8542_32215</name>
</gene>
<dbReference type="Pfam" id="PF00089">
    <property type="entry name" value="Trypsin"/>
    <property type="match status" value="1"/>
</dbReference>
<keyword evidence="3" id="KW-0732">Signal</keyword>
<comment type="caution">
    <text evidence="5">The sequence shown here is derived from an EMBL/GenBank/DDBJ whole genome shotgun (WGS) entry which is preliminary data.</text>
</comment>
<dbReference type="InterPro" id="IPR050430">
    <property type="entry name" value="Peptidase_S1"/>
</dbReference>
<sequence length="266" mass="26938">MQVDGRSTVRRAAAVLAAVAAAGALAVTAAPGASAGDPRIVGGTPTTIDDFPATVIFNVNGAQHCAGTLVAKNKVLTAAHCTDGVEASQMEIIGGQTKFSDTSGEKAGVSDVWQNPEFTMDGMQHDNSVLTLDKDLSYTPATLVQSADDAAYKTGADVTVVGWGATSEGGDVSDTLLKVSVPVVDNASCAEKYTAAGSNYDKASMFCAGVPEGGKDSCQGDSGGPAYVDGKLAGIVSWGQGCARKDFPGVYTNVGNDYSTISSHIG</sequence>
<dbReference type="PANTHER" id="PTHR24276">
    <property type="entry name" value="POLYSERASE-RELATED"/>
    <property type="match status" value="1"/>
</dbReference>
<dbReference type="InterPro" id="IPR001314">
    <property type="entry name" value="Peptidase_S1A"/>
</dbReference>
<dbReference type="GO" id="GO:0006508">
    <property type="term" value="P:proteolysis"/>
    <property type="evidence" value="ECO:0007669"/>
    <property type="project" value="UniProtKB-KW"/>
</dbReference>
<keyword evidence="6" id="KW-1185">Reference proteome</keyword>
<dbReference type="Gene3D" id="2.40.10.10">
    <property type="entry name" value="Trypsin-like serine proteases"/>
    <property type="match status" value="1"/>
</dbReference>
<evidence type="ECO:0000259" key="4">
    <source>
        <dbReference type="PROSITE" id="PS50240"/>
    </source>
</evidence>
<keyword evidence="5" id="KW-0378">Hydrolase</keyword>
<dbReference type="PRINTS" id="PR00722">
    <property type="entry name" value="CHYMOTRYPSIN"/>
</dbReference>
<dbReference type="AlphaFoldDB" id="A0A9X2NJD2"/>
<dbReference type="RefSeq" id="WP_257924066.1">
    <property type="nucleotide sequence ID" value="NZ_JAMXQV010000019.1"/>
</dbReference>
<keyword evidence="2" id="KW-1015">Disulfide bond</keyword>
<reference evidence="5" key="1">
    <citation type="submission" date="2022-06" db="EMBL/GenBank/DDBJ databases">
        <title>Amycolatopsis iheyaensis sp. nov., a new species of the genus Amycolatopsis isolated from soil in Iheya island, Japan.</title>
        <authorList>
            <person name="Ngamcharungchit C."/>
            <person name="Kanto H."/>
            <person name="Take A."/>
            <person name="Intra B."/>
            <person name="Matsumoto A."/>
            <person name="Panbangred W."/>
            <person name="Inahashi Y."/>
        </authorList>
    </citation>
    <scope>NUCLEOTIDE SEQUENCE</scope>
    <source>
        <strain evidence="5">OK19-0408</strain>
    </source>
</reference>
<dbReference type="PROSITE" id="PS00134">
    <property type="entry name" value="TRYPSIN_HIS"/>
    <property type="match status" value="1"/>
</dbReference>